<feature type="transmembrane region" description="Helical" evidence="7">
    <location>
        <begin position="663"/>
        <end position="684"/>
    </location>
</feature>
<dbReference type="Pfam" id="PF12698">
    <property type="entry name" value="ABC2_membrane_3"/>
    <property type="match status" value="1"/>
</dbReference>
<dbReference type="InterPro" id="IPR003593">
    <property type="entry name" value="AAA+_ATPase"/>
</dbReference>
<gene>
    <name evidence="10" type="ORF">ODALV1_LOCUS27177</name>
</gene>
<keyword evidence="2 7" id="KW-0812">Transmembrane</keyword>
<feature type="transmembrane region" description="Helical" evidence="7">
    <location>
        <begin position="638"/>
        <end position="657"/>
    </location>
</feature>
<dbReference type="PROSITE" id="PS00211">
    <property type="entry name" value="ABC_TRANSPORTER_1"/>
    <property type="match status" value="1"/>
</dbReference>
<evidence type="ECO:0000313" key="11">
    <source>
        <dbReference type="Proteomes" id="UP001642540"/>
    </source>
</evidence>
<evidence type="ECO:0000256" key="5">
    <source>
        <dbReference type="ARBA" id="ARBA00022989"/>
    </source>
</evidence>
<dbReference type="Proteomes" id="UP001642540">
    <property type="component" value="Unassembled WGS sequence"/>
</dbReference>
<dbReference type="EMBL" id="CAXLJM020000121">
    <property type="protein sequence ID" value="CAL8138002.1"/>
    <property type="molecule type" value="Genomic_DNA"/>
</dbReference>
<comment type="caution">
    <text evidence="10">The sequence shown here is derived from an EMBL/GenBank/DDBJ whole genome shotgun (WGS) entry which is preliminary data.</text>
</comment>
<keyword evidence="6 7" id="KW-0472">Membrane</keyword>
<sequence>MSENSVQLTSVSYINLNFDSEPENLSLPPITRNSSGLLLQNYLKGDSRGASAEDILDTQNVSNNFHGQFLNNENAEQKPVAIRIQNVVKYYQPGVPILDHLNMTVHEGTIYTLLGSSGCGKTTLLSCTAGLQNVDSGDIRVFGCEPGAKESGVPGKLIGYMPQEISLYPSLSIRELLDYYGILYGMSADEIEERTNFFIKFLDLPPSSRWVGTLSGGQKRRVSFAVSLLPDPPLLILDEPTVGVDPLLRESIWEHLVDLVSRKKTTVIITTHYIEEARNSDVIGLMRNGRLLVEKSPQSLLEEHNTNLLSPIVLKLCQDDAKSCLNVQTLATNNNKSTLNSIPNKLNALNKDGFNNAGKDIHCVQRYTRNISKSKQTKNHLLALIKKNTKLITRSYVFLAFLICVPAIQAFLFCLAVGHDPKPLPFGVVNEEVNFTYPCLPTGENEEDCWIENLSCQYINEIPVDRITLNFYSSAKEAKESLLMGRIWGYMLFPKNYTENFFSRATTGSQFFDNETLAGSNIDFEMDATSKQITAALTKVFGDTFKTFSQKLLRGCGYDERLAEAPLRYLPPVYGDYYTGFVDYLAPSLILGMIFFTPMTSSSMQCIREKKLGTLERTVVTGVQTWEMLVAYSVTESVIVLVQSATGYLILVVVFQIPVKGSVALVIALCVLIGLSGVSVGFLIGSFCKEETEAALLSMAVFFPNFTLAGLFWPIEGLPLVLQYIVSVLPCTLASDSVRSIVNRGWGFFHPKVWPGFAVTLAWIAAYWALNILLHKIKSRRKRF</sequence>
<dbReference type="Pfam" id="PF00005">
    <property type="entry name" value="ABC_tran"/>
    <property type="match status" value="1"/>
</dbReference>
<keyword evidence="4" id="KW-0067">ATP-binding</keyword>
<evidence type="ECO:0000256" key="1">
    <source>
        <dbReference type="ARBA" id="ARBA00004141"/>
    </source>
</evidence>
<feature type="transmembrane region" description="Helical" evidence="7">
    <location>
        <begin position="577"/>
        <end position="596"/>
    </location>
</feature>
<dbReference type="PRINTS" id="PR00164">
    <property type="entry name" value="ABC2TRNSPORT"/>
</dbReference>
<feature type="transmembrane region" description="Helical" evidence="7">
    <location>
        <begin position="396"/>
        <end position="418"/>
    </location>
</feature>
<comment type="subcellular location">
    <subcellularLocation>
        <location evidence="1">Membrane</location>
        <topology evidence="1">Multi-pass membrane protein</topology>
    </subcellularLocation>
</comment>
<dbReference type="Gene3D" id="3.40.50.300">
    <property type="entry name" value="P-loop containing nucleotide triphosphate hydrolases"/>
    <property type="match status" value="1"/>
</dbReference>
<keyword evidence="3" id="KW-0547">Nucleotide-binding</keyword>
<dbReference type="PROSITE" id="PS50893">
    <property type="entry name" value="ABC_TRANSPORTER_2"/>
    <property type="match status" value="1"/>
</dbReference>
<dbReference type="InterPro" id="IPR027417">
    <property type="entry name" value="P-loop_NTPase"/>
</dbReference>
<dbReference type="SUPFAM" id="SSF52540">
    <property type="entry name" value="P-loop containing nucleoside triphosphate hydrolases"/>
    <property type="match status" value="1"/>
</dbReference>
<evidence type="ECO:0000259" key="8">
    <source>
        <dbReference type="PROSITE" id="PS50893"/>
    </source>
</evidence>
<dbReference type="CDD" id="cd03230">
    <property type="entry name" value="ABC_DR_subfamily_A"/>
    <property type="match status" value="1"/>
</dbReference>
<proteinExistence type="predicted"/>
<dbReference type="SMART" id="SM00382">
    <property type="entry name" value="AAA"/>
    <property type="match status" value="1"/>
</dbReference>
<accession>A0ABP1RWY3</accession>
<dbReference type="PANTHER" id="PTHR43038">
    <property type="entry name" value="ATP-BINDING CASSETTE, SUB-FAMILY H, MEMBER 1"/>
    <property type="match status" value="1"/>
</dbReference>
<evidence type="ECO:0000256" key="4">
    <source>
        <dbReference type="ARBA" id="ARBA00022840"/>
    </source>
</evidence>
<dbReference type="InterPro" id="IPR000412">
    <property type="entry name" value="ABC_2_transport"/>
</dbReference>
<evidence type="ECO:0008006" key="12">
    <source>
        <dbReference type="Google" id="ProtNLM"/>
    </source>
</evidence>
<protein>
    <recommendedName>
        <fullName evidence="12">ABC transporter G family member 23</fullName>
    </recommendedName>
</protein>
<keyword evidence="5 7" id="KW-1133">Transmembrane helix</keyword>
<reference evidence="10 11" key="1">
    <citation type="submission" date="2024-08" db="EMBL/GenBank/DDBJ databases">
        <authorList>
            <person name="Cucini C."/>
            <person name="Frati F."/>
        </authorList>
    </citation>
    <scope>NUCLEOTIDE SEQUENCE [LARGE SCALE GENOMIC DNA]</scope>
</reference>
<evidence type="ECO:0000256" key="7">
    <source>
        <dbReference type="SAM" id="Phobius"/>
    </source>
</evidence>
<evidence type="ECO:0000256" key="6">
    <source>
        <dbReference type="ARBA" id="ARBA00023136"/>
    </source>
</evidence>
<dbReference type="InterPro" id="IPR013525">
    <property type="entry name" value="ABC2_TM"/>
</dbReference>
<dbReference type="PANTHER" id="PTHR43038:SF3">
    <property type="entry name" value="ABC TRANSPORTER G FAMILY MEMBER 20 ISOFORM X1"/>
    <property type="match status" value="1"/>
</dbReference>
<feature type="transmembrane region" description="Helical" evidence="7">
    <location>
        <begin position="753"/>
        <end position="774"/>
    </location>
</feature>
<organism evidence="10 11">
    <name type="scientific">Orchesella dallaii</name>
    <dbReference type="NCBI Taxonomy" id="48710"/>
    <lineage>
        <taxon>Eukaryota</taxon>
        <taxon>Metazoa</taxon>
        <taxon>Ecdysozoa</taxon>
        <taxon>Arthropoda</taxon>
        <taxon>Hexapoda</taxon>
        <taxon>Collembola</taxon>
        <taxon>Entomobryomorpha</taxon>
        <taxon>Entomobryoidea</taxon>
        <taxon>Orchesellidae</taxon>
        <taxon>Orchesellinae</taxon>
        <taxon>Orchesella</taxon>
    </lineage>
</organism>
<feature type="transmembrane region" description="Helical" evidence="7">
    <location>
        <begin position="696"/>
        <end position="715"/>
    </location>
</feature>
<feature type="domain" description="ABC transporter" evidence="8">
    <location>
        <begin position="82"/>
        <end position="313"/>
    </location>
</feature>
<evidence type="ECO:0000256" key="2">
    <source>
        <dbReference type="ARBA" id="ARBA00022692"/>
    </source>
</evidence>
<dbReference type="InterPro" id="IPR003439">
    <property type="entry name" value="ABC_transporter-like_ATP-bd"/>
</dbReference>
<dbReference type="InterPro" id="IPR017871">
    <property type="entry name" value="ABC_transporter-like_CS"/>
</dbReference>
<keyword evidence="11" id="KW-1185">Reference proteome</keyword>
<dbReference type="InterPro" id="IPR047817">
    <property type="entry name" value="ABC2_TM_bact-type"/>
</dbReference>
<feature type="domain" description="ABC transmembrane type-2" evidence="9">
    <location>
        <begin position="534"/>
        <end position="778"/>
    </location>
</feature>
<name>A0ABP1RWY3_9HEXA</name>
<evidence type="ECO:0000256" key="3">
    <source>
        <dbReference type="ARBA" id="ARBA00022741"/>
    </source>
</evidence>
<dbReference type="PROSITE" id="PS51012">
    <property type="entry name" value="ABC_TM2"/>
    <property type="match status" value="1"/>
</dbReference>
<evidence type="ECO:0000313" key="10">
    <source>
        <dbReference type="EMBL" id="CAL8138002.1"/>
    </source>
</evidence>
<evidence type="ECO:0000259" key="9">
    <source>
        <dbReference type="PROSITE" id="PS51012"/>
    </source>
</evidence>